<gene>
    <name evidence="2" type="ORF">MQE35_13005</name>
</gene>
<evidence type="ECO:0000313" key="2">
    <source>
        <dbReference type="EMBL" id="UOB16651.1"/>
    </source>
</evidence>
<feature type="region of interest" description="Disordered" evidence="1">
    <location>
        <begin position="398"/>
        <end position="432"/>
    </location>
</feature>
<accession>A0A9E6ZTY2</accession>
<evidence type="ECO:0000313" key="3">
    <source>
        <dbReference type="Proteomes" id="UP000831290"/>
    </source>
</evidence>
<dbReference type="RefSeq" id="WP_255841878.1">
    <property type="nucleotide sequence ID" value="NZ_CP094358.1"/>
</dbReference>
<proteinExistence type="predicted"/>
<keyword evidence="3" id="KW-1185">Reference proteome</keyword>
<reference evidence="2" key="1">
    <citation type="submission" date="2022-03" db="EMBL/GenBank/DDBJ databases">
        <title>Description of Abyssus ytuae gen. nov., sp. nov., a novel member of the family Flavobacteriaceae isolated from the sediment of Mariana Trench.</title>
        <authorList>
            <person name="Zhang J."/>
            <person name="Xu X."/>
        </authorList>
    </citation>
    <scope>NUCLEOTIDE SEQUENCE</scope>
    <source>
        <strain evidence="2">MT3330</strain>
    </source>
</reference>
<dbReference type="AlphaFoldDB" id="A0A9E6ZTY2"/>
<protein>
    <submittedName>
        <fullName evidence="2">Uncharacterized protein</fullName>
    </submittedName>
</protein>
<dbReference type="KEGG" id="fbm:MQE35_13005"/>
<name>A0A9E6ZTY2_9FLAO</name>
<sequence length="432" mass="47801">MPNETVQNESELKLIYFSGTSTTDDQSIEAFPALKAPGAIVIDGVGTEDHSKTVLNHEHHPSRVNRLHEKIDALKTAIKGYKSEDHVGQIEKIYDPIAHMLGSGQTNLELTLMGHSRGAAGGVTGCIALMYGYTRLPDGNPAKERCKEALMKMSKIRCVFIDPVAGPSGNDLLGLRKNSSNNPHILRDMIKDIETLAGKKLFDMQYIFARYDSRKQFEVCPIHQDFVHDPRNNAKMNYVGFQHSAMLETDPNNIAAIYPDPTMTPTTFVNARITEVMGKTPGISSEEILKGVNQAELKVIKDIRAKVKNPATELALTLTSRKGYELPGQVATHTDFKSAVTKRSDDAYIELCGRIFNADNFADPFKLHSGYEMHGAGELKVKFTYGLSISQAERQPLSKAPKLATVADKRKVPELAAVPDNRARSRSPQRKR</sequence>
<dbReference type="EMBL" id="CP094358">
    <property type="protein sequence ID" value="UOB16651.1"/>
    <property type="molecule type" value="Genomic_DNA"/>
</dbReference>
<evidence type="ECO:0000256" key="1">
    <source>
        <dbReference type="SAM" id="MobiDB-lite"/>
    </source>
</evidence>
<dbReference type="Proteomes" id="UP000831290">
    <property type="component" value="Chromosome"/>
</dbReference>
<organism evidence="2 3">
    <name type="scientific">Abyssalbus ytuae</name>
    <dbReference type="NCBI Taxonomy" id="2926907"/>
    <lineage>
        <taxon>Bacteria</taxon>
        <taxon>Pseudomonadati</taxon>
        <taxon>Bacteroidota</taxon>
        <taxon>Flavobacteriia</taxon>
        <taxon>Flavobacteriales</taxon>
        <taxon>Flavobacteriaceae</taxon>
        <taxon>Abyssalbus</taxon>
    </lineage>
</organism>